<dbReference type="InterPro" id="IPR002013">
    <property type="entry name" value="SAC_dom"/>
</dbReference>
<evidence type="ECO:0000256" key="4">
    <source>
        <dbReference type="SAM" id="MobiDB-lite"/>
    </source>
</evidence>
<feature type="compositionally biased region" description="Basic and acidic residues" evidence="4">
    <location>
        <begin position="37"/>
        <end position="48"/>
    </location>
</feature>
<evidence type="ECO:0000256" key="3">
    <source>
        <dbReference type="ARBA" id="ARBA00023136"/>
    </source>
</evidence>
<keyword evidence="3" id="KW-0472">Membrane</keyword>
<comment type="subcellular location">
    <subcellularLocation>
        <location evidence="1">Endomembrane system</location>
    </subcellularLocation>
</comment>
<dbReference type="InterPro" id="IPR043573">
    <property type="entry name" value="Fig4-like"/>
</dbReference>
<dbReference type="PROSITE" id="PS50275">
    <property type="entry name" value="SAC"/>
    <property type="match status" value="1"/>
</dbReference>
<evidence type="ECO:0000256" key="2">
    <source>
        <dbReference type="ARBA" id="ARBA00022801"/>
    </source>
</evidence>
<dbReference type="GO" id="GO:0043813">
    <property type="term" value="F:phosphatidylinositol-3,5-bisphosphate 5-phosphatase activity"/>
    <property type="evidence" value="ECO:0007669"/>
    <property type="project" value="EnsemblFungi"/>
</dbReference>
<dbReference type="STRING" id="1408157.A0A1J7JSW3"/>
<reference evidence="6 7" key="1">
    <citation type="submission" date="2016-10" db="EMBL/GenBank/DDBJ databases">
        <title>Draft genome sequence of Coniochaeta ligniaria NRRL30616, a lignocellulolytic fungus for bioabatement of inhibitors in plant biomass hydrolysates.</title>
        <authorList>
            <consortium name="DOE Joint Genome Institute"/>
            <person name="Jimenez D.J."/>
            <person name="Hector R.E."/>
            <person name="Riley R."/>
            <person name="Sun H."/>
            <person name="Grigoriev I.V."/>
            <person name="Van Elsas J.D."/>
            <person name="Nichols N.N."/>
        </authorList>
    </citation>
    <scope>NUCLEOTIDE SEQUENCE [LARGE SCALE GENOMIC DNA]</scope>
    <source>
        <strain evidence="6 7">NRRL 30616</strain>
    </source>
</reference>
<accession>A0A1J7JSW3</accession>
<dbReference type="GO" id="GO:0000329">
    <property type="term" value="C:fungal-type vacuole membrane"/>
    <property type="evidence" value="ECO:0007669"/>
    <property type="project" value="EnsemblFungi"/>
</dbReference>
<feature type="compositionally biased region" description="Low complexity" evidence="4">
    <location>
        <begin position="68"/>
        <end position="80"/>
    </location>
</feature>
<evidence type="ECO:0000256" key="1">
    <source>
        <dbReference type="ARBA" id="ARBA00004308"/>
    </source>
</evidence>
<dbReference type="EMBL" id="KV875095">
    <property type="protein sequence ID" value="OIW32452.1"/>
    <property type="molecule type" value="Genomic_DNA"/>
</dbReference>
<feature type="compositionally biased region" description="Basic and acidic residues" evidence="4">
    <location>
        <begin position="803"/>
        <end position="813"/>
    </location>
</feature>
<keyword evidence="7" id="KW-1185">Reference proteome</keyword>
<name>A0A1J7JSW3_9PEZI</name>
<dbReference type="FunCoup" id="A0A1J7JSW3">
    <property type="interactions" value="737"/>
</dbReference>
<protein>
    <submittedName>
        <fullName evidence="6">Polyphosphoinositide phosphatase</fullName>
    </submittedName>
</protein>
<dbReference type="PANTHER" id="PTHR45738">
    <property type="entry name" value="POLYPHOSPHOINOSITIDE PHOSPHATASE"/>
    <property type="match status" value="1"/>
</dbReference>
<evidence type="ECO:0000313" key="7">
    <source>
        <dbReference type="Proteomes" id="UP000182658"/>
    </source>
</evidence>
<dbReference type="GO" id="GO:0070772">
    <property type="term" value="C:PAS complex"/>
    <property type="evidence" value="ECO:0007669"/>
    <property type="project" value="EnsemblFungi"/>
</dbReference>
<dbReference type="GO" id="GO:0046856">
    <property type="term" value="P:phosphatidylinositol dephosphorylation"/>
    <property type="evidence" value="ECO:0007669"/>
    <property type="project" value="EnsemblFungi"/>
</dbReference>
<sequence>MATDRSTEQQEARDTRVSNGNGNGNGNSNPSSSATIHPDDSSLQDKEPAPIFPSLKNNANADTASMLPTGTAAPARPGTALDDNNDDEPAVATPFVRTSSPEPGTRPGLVATVEESEEDVRTVPDGLKQGLPSRLVHKMHKFSLYETASRFYIVGGDITEKRYRILKIDRTADDATEPSLTDDKTIYSQKDMNQLLDTIDDGNKGTGGLKLRCTTWGLLGFIKFTGPYYMLLITKKSTVAMIGGHYIYQIDGTELIPLTPRNFKADQRNTEESRFLAILNNLDLTRSFYYSYSYDTTRTLQYNIIRERNALIKGEVPTHDDDFNPMFVWNHHLLQPAAKTLNTPYDWCRPIIHGYIDQAAIDIYGRTAHVTIIARRSRFFAGARFLKRGANDLGYVANDVETEQIVSEALTTSFHAPGPKFYASPTYTSYVQHRGSIPLYWTQDNTGVTPKPPIELNLVDPFYTAAALHFDNLFERYGAPIYILNLVKARERTPRESKLLEEYTRAIDYLNQFLPEGKKLIHRAWDMSRAAKSRDQDVIGTLEHIAEDVLTTTGFFHNGDGHTSPIRVQNGVARTNCIDCLDRTNAAQFVIGKRALGHQLHALGMLDDTQINYDTDAVNLFTHMYHDHGDTIAVQYGGSQLVNTMETYRKINQWTSHSRDMIESFKRYYNNSFLDGQRQEAYNLFLGNYIFAQGQPMLWDLATDYYLHHADPRTWLNNLKRDYIHWYTPEFLEERKLAPYPPHQPEVASKPVAALDDYWLEYYRPSTLSSFLKMFSFKMNSTIKYIPFKSTQDGRYDLSPFRVRNEGDPEGQPKKQPKKGVTILDHNDLARLANDDDDAASIRTEKTTASTSRGISLQRWLQPSSHDRAPVTNGNGALQSIMKDRPSPIPEDHKTKPTPLEKTRAAQWTFTKVVHESLNPTVSTAEAEDYGRYIKHPQNLPLVVSLETPAATEIEAEYAEYVAGGWQLDGLGGAGIGEEDLGVYEELLRVGDNPLTVTEEDANKKRYKAYRKWLRGKSLFKQQPVD</sequence>
<dbReference type="InParanoid" id="A0A1J7JSW3"/>
<keyword evidence="2" id="KW-0378">Hydrolase</keyword>
<evidence type="ECO:0000313" key="6">
    <source>
        <dbReference type="EMBL" id="OIW32452.1"/>
    </source>
</evidence>
<dbReference type="Pfam" id="PF02383">
    <property type="entry name" value="Syja_N"/>
    <property type="match status" value="1"/>
</dbReference>
<feature type="region of interest" description="Disordered" evidence="4">
    <location>
        <begin position="1"/>
        <end position="108"/>
    </location>
</feature>
<feature type="domain" description="SAC" evidence="5">
    <location>
        <begin position="279"/>
        <end position="638"/>
    </location>
</feature>
<feature type="region of interest" description="Disordered" evidence="4">
    <location>
        <begin position="802"/>
        <end position="822"/>
    </location>
</feature>
<dbReference type="OrthoDB" id="405996at2759"/>
<dbReference type="AlphaFoldDB" id="A0A1J7JSW3"/>
<dbReference type="GO" id="GO:0012505">
    <property type="term" value="C:endomembrane system"/>
    <property type="evidence" value="ECO:0007669"/>
    <property type="project" value="UniProtKB-SubCell"/>
</dbReference>
<proteinExistence type="predicted"/>
<gene>
    <name evidence="6" type="ORF">CONLIGDRAFT_270225</name>
</gene>
<organism evidence="6 7">
    <name type="scientific">Coniochaeta ligniaria NRRL 30616</name>
    <dbReference type="NCBI Taxonomy" id="1408157"/>
    <lineage>
        <taxon>Eukaryota</taxon>
        <taxon>Fungi</taxon>
        <taxon>Dikarya</taxon>
        <taxon>Ascomycota</taxon>
        <taxon>Pezizomycotina</taxon>
        <taxon>Sordariomycetes</taxon>
        <taxon>Sordariomycetidae</taxon>
        <taxon>Coniochaetales</taxon>
        <taxon>Coniochaetaceae</taxon>
        <taxon>Coniochaeta</taxon>
    </lineage>
</organism>
<evidence type="ECO:0000259" key="5">
    <source>
        <dbReference type="PROSITE" id="PS50275"/>
    </source>
</evidence>
<dbReference type="GO" id="GO:0034399">
    <property type="term" value="C:nuclear periphery"/>
    <property type="evidence" value="ECO:0007669"/>
    <property type="project" value="EnsemblFungi"/>
</dbReference>
<feature type="compositionally biased region" description="Basic and acidic residues" evidence="4">
    <location>
        <begin position="1"/>
        <end position="16"/>
    </location>
</feature>
<dbReference type="PANTHER" id="PTHR45738:SF5">
    <property type="entry name" value="POLYPHOSPHOINOSITIDE PHOSPHATASE"/>
    <property type="match status" value="1"/>
</dbReference>
<dbReference type="Proteomes" id="UP000182658">
    <property type="component" value="Unassembled WGS sequence"/>
</dbReference>